<dbReference type="InterPro" id="IPR037185">
    <property type="entry name" value="EmrE-like"/>
</dbReference>
<dbReference type="EMBL" id="QRGP01000001">
    <property type="protein sequence ID" value="RDV07521.1"/>
    <property type="molecule type" value="Genomic_DNA"/>
</dbReference>
<dbReference type="AlphaFoldDB" id="A0A371BJH7"/>
<feature type="transmembrane region" description="Helical" evidence="7">
    <location>
        <begin position="121"/>
        <end position="143"/>
    </location>
</feature>
<evidence type="ECO:0000256" key="2">
    <source>
        <dbReference type="ARBA" id="ARBA00009853"/>
    </source>
</evidence>
<comment type="similarity">
    <text evidence="2">Belongs to the drug/metabolite transporter (DMT) superfamily. 10 TMS drug/metabolite exporter (DME) (TC 2.A.7.3) family.</text>
</comment>
<dbReference type="OrthoDB" id="9812899at2"/>
<feature type="transmembrane region" description="Helical" evidence="7">
    <location>
        <begin position="291"/>
        <end position="309"/>
    </location>
</feature>
<dbReference type="PANTHER" id="PTHR22911">
    <property type="entry name" value="ACYL-MALONYL CONDENSING ENZYME-RELATED"/>
    <property type="match status" value="1"/>
</dbReference>
<dbReference type="GO" id="GO:0016020">
    <property type="term" value="C:membrane"/>
    <property type="evidence" value="ECO:0007669"/>
    <property type="project" value="UniProtKB-SubCell"/>
</dbReference>
<evidence type="ECO:0000256" key="6">
    <source>
        <dbReference type="SAM" id="MobiDB-lite"/>
    </source>
</evidence>
<feature type="transmembrane region" description="Helical" evidence="7">
    <location>
        <begin position="149"/>
        <end position="168"/>
    </location>
</feature>
<gene>
    <name evidence="9" type="ORF">DXH95_09355</name>
</gene>
<keyword evidence="5 7" id="KW-0472">Membrane</keyword>
<evidence type="ECO:0000256" key="4">
    <source>
        <dbReference type="ARBA" id="ARBA00022989"/>
    </source>
</evidence>
<dbReference type="PANTHER" id="PTHR22911:SF6">
    <property type="entry name" value="SOLUTE CARRIER FAMILY 35 MEMBER G1"/>
    <property type="match status" value="1"/>
</dbReference>
<feature type="domain" description="EamA" evidence="8">
    <location>
        <begin position="58"/>
        <end position="190"/>
    </location>
</feature>
<dbReference type="InterPro" id="IPR000620">
    <property type="entry name" value="EamA_dom"/>
</dbReference>
<dbReference type="Pfam" id="PF00892">
    <property type="entry name" value="EamA"/>
    <property type="match status" value="2"/>
</dbReference>
<dbReference type="SUPFAM" id="SSF103481">
    <property type="entry name" value="Multidrug resistance efflux transporter EmrE"/>
    <property type="match status" value="2"/>
</dbReference>
<feature type="region of interest" description="Disordered" evidence="6">
    <location>
        <begin position="13"/>
        <end position="32"/>
    </location>
</feature>
<feature type="transmembrane region" description="Helical" evidence="7">
    <location>
        <begin position="200"/>
        <end position="220"/>
    </location>
</feature>
<name>A0A371BJH7_9SPHN</name>
<protein>
    <submittedName>
        <fullName evidence="9">DMT family transporter</fullName>
    </submittedName>
</protein>
<proteinExistence type="inferred from homology"/>
<evidence type="ECO:0000313" key="9">
    <source>
        <dbReference type="EMBL" id="RDV07521.1"/>
    </source>
</evidence>
<evidence type="ECO:0000256" key="5">
    <source>
        <dbReference type="ARBA" id="ARBA00023136"/>
    </source>
</evidence>
<feature type="transmembrane region" description="Helical" evidence="7">
    <location>
        <begin position="257"/>
        <end position="279"/>
    </location>
</feature>
<feature type="transmembrane region" description="Helical" evidence="7">
    <location>
        <begin position="175"/>
        <end position="194"/>
    </location>
</feature>
<evidence type="ECO:0000256" key="3">
    <source>
        <dbReference type="ARBA" id="ARBA00022692"/>
    </source>
</evidence>
<comment type="caution">
    <text evidence="9">The sequence shown here is derived from an EMBL/GenBank/DDBJ whole genome shotgun (WGS) entry which is preliminary data.</text>
</comment>
<comment type="subcellular location">
    <subcellularLocation>
        <location evidence="1">Membrane</location>
        <topology evidence="1">Multi-pass membrane protein</topology>
    </subcellularLocation>
</comment>
<feature type="domain" description="EamA" evidence="8">
    <location>
        <begin position="200"/>
        <end position="330"/>
    </location>
</feature>
<evidence type="ECO:0000313" key="10">
    <source>
        <dbReference type="Proteomes" id="UP000263833"/>
    </source>
</evidence>
<reference evidence="10" key="1">
    <citation type="submission" date="2018-08" db="EMBL/GenBank/DDBJ databases">
        <authorList>
            <person name="Kim S.-J."/>
            <person name="Jung G.-Y."/>
        </authorList>
    </citation>
    <scope>NUCLEOTIDE SEQUENCE [LARGE SCALE GENOMIC DNA]</scope>
    <source>
        <strain evidence="10">GY_G</strain>
    </source>
</reference>
<feature type="transmembrane region" description="Helical" evidence="7">
    <location>
        <begin position="232"/>
        <end position="251"/>
    </location>
</feature>
<accession>A0A371BJH7</accession>
<organism evidence="9 10">
    <name type="scientific">Sphingorhabdus pulchriflava</name>
    <dbReference type="NCBI Taxonomy" id="2292257"/>
    <lineage>
        <taxon>Bacteria</taxon>
        <taxon>Pseudomonadati</taxon>
        <taxon>Pseudomonadota</taxon>
        <taxon>Alphaproteobacteria</taxon>
        <taxon>Sphingomonadales</taxon>
        <taxon>Sphingomonadaceae</taxon>
        <taxon>Sphingorhabdus</taxon>
    </lineage>
</organism>
<feature type="transmembrane region" description="Helical" evidence="7">
    <location>
        <begin position="92"/>
        <end position="109"/>
    </location>
</feature>
<keyword evidence="3 7" id="KW-0812">Transmembrane</keyword>
<evidence type="ECO:0000256" key="7">
    <source>
        <dbReference type="SAM" id="Phobius"/>
    </source>
</evidence>
<dbReference type="Proteomes" id="UP000263833">
    <property type="component" value="Unassembled WGS sequence"/>
</dbReference>
<keyword evidence="4 7" id="KW-1133">Transmembrane helix</keyword>
<keyword evidence="10" id="KW-1185">Reference proteome</keyword>
<feature type="transmembrane region" description="Helical" evidence="7">
    <location>
        <begin position="60"/>
        <end position="80"/>
    </location>
</feature>
<evidence type="ECO:0000256" key="1">
    <source>
        <dbReference type="ARBA" id="ARBA00004141"/>
    </source>
</evidence>
<evidence type="ECO:0000259" key="8">
    <source>
        <dbReference type="Pfam" id="PF00892"/>
    </source>
</evidence>
<sequence>MIVPKLDQLRIHGRADGNAQNETQGLDEKPQSAKADRMAIHDQLHQQTITLPVARPVIGIVMRLSAMAVLAIMFALVKIAGAKGVHVAESVFWRQLTGLPVALAWLWWHGDLATIRTSRPFAHALRMLLGISAMVLNFSAMLLLPMAEATTFGFAAQIIATILAALLLGEPTGRYRWGAVLLGFAGVLIALQPGGHSVNLWGAVIALLGATATAAVIIQIRQMTQTEAAGAIVFWFSLTSMIPLGIAQYFFGSAHSTEAWLAIAGLSIAGAVGQILLTASLRHASVATIMTIDYSMLIWSALAGFLIFAEIPDNSVWVGAPVIITAGLIIAWREQVLARKRIKGEAEYPVG</sequence>
<feature type="transmembrane region" description="Helical" evidence="7">
    <location>
        <begin position="315"/>
        <end position="332"/>
    </location>
</feature>